<name>A0ABD2B8C9_VESSQ</name>
<gene>
    <name evidence="1" type="ORF">V1478_006622</name>
</gene>
<protein>
    <submittedName>
        <fullName evidence="1">Uncharacterized protein</fullName>
    </submittedName>
</protein>
<dbReference type="Proteomes" id="UP001607302">
    <property type="component" value="Unassembled WGS sequence"/>
</dbReference>
<accession>A0ABD2B8C9</accession>
<evidence type="ECO:0000313" key="2">
    <source>
        <dbReference type="Proteomes" id="UP001607302"/>
    </source>
</evidence>
<sequence>MSKLVTLNDLFVYDVRERISTPSKRNIKILTRILNRDFYKTWKTAGNLKEEYTKSRCRMIKS</sequence>
<evidence type="ECO:0000313" key="1">
    <source>
        <dbReference type="EMBL" id="KAL2728990.1"/>
    </source>
</evidence>
<comment type="caution">
    <text evidence="1">The sequence shown here is derived from an EMBL/GenBank/DDBJ whole genome shotgun (WGS) entry which is preliminary data.</text>
</comment>
<organism evidence="1 2">
    <name type="scientific">Vespula squamosa</name>
    <name type="common">Southern yellow jacket</name>
    <name type="synonym">Wasp</name>
    <dbReference type="NCBI Taxonomy" id="30214"/>
    <lineage>
        <taxon>Eukaryota</taxon>
        <taxon>Metazoa</taxon>
        <taxon>Ecdysozoa</taxon>
        <taxon>Arthropoda</taxon>
        <taxon>Hexapoda</taxon>
        <taxon>Insecta</taxon>
        <taxon>Pterygota</taxon>
        <taxon>Neoptera</taxon>
        <taxon>Endopterygota</taxon>
        <taxon>Hymenoptera</taxon>
        <taxon>Apocrita</taxon>
        <taxon>Aculeata</taxon>
        <taxon>Vespoidea</taxon>
        <taxon>Vespidae</taxon>
        <taxon>Vespinae</taxon>
        <taxon>Vespula</taxon>
    </lineage>
</organism>
<keyword evidence="2" id="KW-1185">Reference proteome</keyword>
<reference evidence="1 2" key="1">
    <citation type="journal article" date="2024" name="Ann. Entomol. Soc. Am.">
        <title>Genomic analyses of the southern and eastern yellowjacket wasps (Hymenoptera: Vespidae) reveal evolutionary signatures of social life.</title>
        <authorList>
            <person name="Catto M.A."/>
            <person name="Caine P.B."/>
            <person name="Orr S.E."/>
            <person name="Hunt B.G."/>
            <person name="Goodisman M.A.D."/>
        </authorList>
    </citation>
    <scope>NUCLEOTIDE SEQUENCE [LARGE SCALE GENOMIC DNA]</scope>
    <source>
        <strain evidence="1">233</strain>
        <tissue evidence="1">Head and thorax</tissue>
    </source>
</reference>
<dbReference type="AlphaFoldDB" id="A0ABD2B8C9"/>
<dbReference type="EMBL" id="JAUDFV010000132">
    <property type="protein sequence ID" value="KAL2728990.1"/>
    <property type="molecule type" value="Genomic_DNA"/>
</dbReference>
<proteinExistence type="predicted"/>